<proteinExistence type="predicted"/>
<comment type="caution">
    <text evidence="1">The sequence shown here is derived from an EMBL/GenBank/DDBJ whole genome shotgun (WGS) entry which is preliminary data.</text>
</comment>
<keyword evidence="2" id="KW-1185">Reference proteome</keyword>
<dbReference type="Proteomes" id="UP001341840">
    <property type="component" value="Unassembled WGS sequence"/>
</dbReference>
<gene>
    <name evidence="1" type="ORF">PIB30_078442</name>
</gene>
<dbReference type="EMBL" id="JASCZI010182326">
    <property type="protein sequence ID" value="MED6187652.1"/>
    <property type="molecule type" value="Genomic_DNA"/>
</dbReference>
<sequence length="99" mass="10691">MSHERRLLEVGLQMQSSSSFPPTIPNSRLSLLSSYIHPSPQPPQVTTAALDFDHCKSPPPLVVPSHPHLPHYPLFVAVLAAVEVTAPPPIHPQPSAVVV</sequence>
<accession>A0ABU6WP51</accession>
<protein>
    <submittedName>
        <fullName evidence="1">Uncharacterized protein</fullName>
    </submittedName>
</protein>
<organism evidence="1 2">
    <name type="scientific">Stylosanthes scabra</name>
    <dbReference type="NCBI Taxonomy" id="79078"/>
    <lineage>
        <taxon>Eukaryota</taxon>
        <taxon>Viridiplantae</taxon>
        <taxon>Streptophyta</taxon>
        <taxon>Embryophyta</taxon>
        <taxon>Tracheophyta</taxon>
        <taxon>Spermatophyta</taxon>
        <taxon>Magnoliopsida</taxon>
        <taxon>eudicotyledons</taxon>
        <taxon>Gunneridae</taxon>
        <taxon>Pentapetalae</taxon>
        <taxon>rosids</taxon>
        <taxon>fabids</taxon>
        <taxon>Fabales</taxon>
        <taxon>Fabaceae</taxon>
        <taxon>Papilionoideae</taxon>
        <taxon>50 kb inversion clade</taxon>
        <taxon>dalbergioids sensu lato</taxon>
        <taxon>Dalbergieae</taxon>
        <taxon>Pterocarpus clade</taxon>
        <taxon>Stylosanthes</taxon>
    </lineage>
</organism>
<name>A0ABU6WP51_9FABA</name>
<evidence type="ECO:0000313" key="2">
    <source>
        <dbReference type="Proteomes" id="UP001341840"/>
    </source>
</evidence>
<evidence type="ECO:0000313" key="1">
    <source>
        <dbReference type="EMBL" id="MED6187652.1"/>
    </source>
</evidence>
<reference evidence="1 2" key="1">
    <citation type="journal article" date="2023" name="Plants (Basel)">
        <title>Bridging the Gap: Combining Genomics and Transcriptomics Approaches to Understand Stylosanthes scabra, an Orphan Legume from the Brazilian Caatinga.</title>
        <authorList>
            <person name="Ferreira-Neto J.R.C."/>
            <person name="da Silva M.D."/>
            <person name="Binneck E."/>
            <person name="de Melo N.F."/>
            <person name="da Silva R.H."/>
            <person name="de Melo A.L.T.M."/>
            <person name="Pandolfi V."/>
            <person name="Bustamante F.O."/>
            <person name="Brasileiro-Vidal A.C."/>
            <person name="Benko-Iseppon A.M."/>
        </authorList>
    </citation>
    <scope>NUCLEOTIDE SEQUENCE [LARGE SCALE GENOMIC DNA]</scope>
    <source>
        <tissue evidence="1">Leaves</tissue>
    </source>
</reference>